<keyword evidence="1" id="KW-0285">Flavoprotein</keyword>
<protein>
    <submittedName>
        <fullName evidence="8">Xanthine dehydrogenase small subunit</fullName>
        <ecNumber evidence="8">1.17.1.4</ecNumber>
    </submittedName>
</protein>
<dbReference type="Gene3D" id="3.30.43.10">
    <property type="entry name" value="Uridine Diphospho-n-acetylenolpyruvylglucosamine Reductase, domain 2"/>
    <property type="match status" value="1"/>
</dbReference>
<dbReference type="InterPro" id="IPR036010">
    <property type="entry name" value="2Fe-2S_ferredoxin-like_sf"/>
</dbReference>
<keyword evidence="2" id="KW-0479">Metal-binding</keyword>
<evidence type="ECO:0000256" key="1">
    <source>
        <dbReference type="ARBA" id="ARBA00022630"/>
    </source>
</evidence>
<evidence type="ECO:0000256" key="2">
    <source>
        <dbReference type="ARBA" id="ARBA00022723"/>
    </source>
</evidence>
<dbReference type="InterPro" id="IPR005107">
    <property type="entry name" value="CO_DH_flav_C"/>
</dbReference>
<dbReference type="EMBL" id="JBHLWK010000010">
    <property type="protein sequence ID" value="MFC0204058.1"/>
    <property type="molecule type" value="Genomic_DNA"/>
</dbReference>
<feature type="domain" description="FAD-binding PCMH-type" evidence="7">
    <location>
        <begin position="181"/>
        <end position="354"/>
    </location>
</feature>
<dbReference type="InterPro" id="IPR036884">
    <property type="entry name" value="2Fe-2S-bd_dom_sf"/>
</dbReference>
<dbReference type="PROSITE" id="PS51085">
    <property type="entry name" value="2FE2S_FER_2"/>
    <property type="match status" value="1"/>
</dbReference>
<evidence type="ECO:0000313" key="9">
    <source>
        <dbReference type="Proteomes" id="UP001589798"/>
    </source>
</evidence>
<reference evidence="8 9" key="1">
    <citation type="submission" date="2024-09" db="EMBL/GenBank/DDBJ databases">
        <authorList>
            <person name="Sun Q."/>
            <person name="Mori K."/>
        </authorList>
    </citation>
    <scope>NUCLEOTIDE SEQUENCE [LARGE SCALE GENOMIC DNA]</scope>
    <source>
        <strain evidence="8 9">CCM 7706</strain>
    </source>
</reference>
<organism evidence="8 9">
    <name type="scientific">Novosphingobium soli</name>
    <dbReference type="NCBI Taxonomy" id="574956"/>
    <lineage>
        <taxon>Bacteria</taxon>
        <taxon>Pseudomonadati</taxon>
        <taxon>Pseudomonadota</taxon>
        <taxon>Alphaproteobacteria</taxon>
        <taxon>Sphingomonadales</taxon>
        <taxon>Sphingomonadaceae</taxon>
        <taxon>Novosphingobium</taxon>
    </lineage>
</organism>
<dbReference type="Gene3D" id="3.30.465.10">
    <property type="match status" value="1"/>
</dbReference>
<dbReference type="Pfam" id="PF01799">
    <property type="entry name" value="Fer2_2"/>
    <property type="match status" value="1"/>
</dbReference>
<dbReference type="InterPro" id="IPR002346">
    <property type="entry name" value="Mopterin_DH_FAD-bd"/>
</dbReference>
<dbReference type="InterPro" id="IPR016169">
    <property type="entry name" value="FAD-bd_PCMH_sub2"/>
</dbReference>
<sequence>MGVRFLLDGQRVDLPEVDPTATLLDHLRYTLRRTGTKEGCAEGDCGACTVLVGALEGEAVAWRAVNACIQFLPMVNGKALMTVESLKDAGGALCPVQEVMAANGSSQCGFCTPGFVMSLHGRSIGARGCDLPVADVIAGNLCRCTGYGPILEAGEGLAPAARDEAAVIAGLQAIAGEGASGTWQGRRWFSPRTAQELAALLAEHPEARLVAGATDVGLWVTKGLRDLGAVIFIADIADLARIEEGEAALTLGAAVRYADAHAAMARLHPELGELVRRIGGLQVRNAATVGGNIANGSPIGDGPPALIALGAELTLRSIDGRRTMPLEDYFLAYGRQDRRAGEFVESIRIPRPAAGAVVHIAKLSRRFDSDISAVCGAFALTIAQGTITAARVAFGGMAATPKRAAACEAALVGRRFDEATLAAAAEALKSDFAPLSDVRGSAAYRLEAAANLLRRLWLREQGTAISVLEVEA</sequence>
<dbReference type="InterPro" id="IPR012175">
    <property type="entry name" value="Xanth_DH_ssu_bac"/>
</dbReference>
<keyword evidence="3" id="KW-0274">FAD</keyword>
<dbReference type="InterPro" id="IPR006058">
    <property type="entry name" value="2Fe2S_fd_BS"/>
</dbReference>
<dbReference type="InterPro" id="IPR036683">
    <property type="entry name" value="CO_DH_flav_C_dom_sf"/>
</dbReference>
<dbReference type="PROSITE" id="PS51387">
    <property type="entry name" value="FAD_PCMH"/>
    <property type="match status" value="1"/>
</dbReference>
<dbReference type="PIRSF" id="PIRSF036557">
    <property type="entry name" value="XdhA_RC"/>
    <property type="match status" value="1"/>
</dbReference>
<proteinExistence type="predicted"/>
<dbReference type="InterPro" id="IPR016166">
    <property type="entry name" value="FAD-bd_PCMH"/>
</dbReference>
<dbReference type="SMART" id="SM01092">
    <property type="entry name" value="CO_deh_flav_C"/>
    <property type="match status" value="1"/>
</dbReference>
<dbReference type="Pfam" id="PF03450">
    <property type="entry name" value="CO_deh_flav_C"/>
    <property type="match status" value="1"/>
</dbReference>
<name>A0ABV6CTL8_9SPHN</name>
<dbReference type="Proteomes" id="UP001589798">
    <property type="component" value="Unassembled WGS sequence"/>
</dbReference>
<dbReference type="PANTHER" id="PTHR45444">
    <property type="entry name" value="XANTHINE DEHYDROGENASE"/>
    <property type="match status" value="1"/>
</dbReference>
<evidence type="ECO:0000256" key="4">
    <source>
        <dbReference type="ARBA" id="ARBA00023002"/>
    </source>
</evidence>
<dbReference type="InterPro" id="IPR012675">
    <property type="entry name" value="Beta-grasp_dom_sf"/>
</dbReference>
<dbReference type="InterPro" id="IPR014307">
    <property type="entry name" value="Xanthine_DH_ssu"/>
</dbReference>
<dbReference type="InterPro" id="IPR036318">
    <property type="entry name" value="FAD-bd_PCMH-like_sf"/>
</dbReference>
<dbReference type="SUPFAM" id="SSF55447">
    <property type="entry name" value="CO dehydrogenase flavoprotein C-terminal domain-like"/>
    <property type="match status" value="1"/>
</dbReference>
<dbReference type="SUPFAM" id="SSF56176">
    <property type="entry name" value="FAD-binding/transporter-associated domain-like"/>
    <property type="match status" value="1"/>
</dbReference>
<keyword evidence="9" id="KW-1185">Reference proteome</keyword>
<dbReference type="InterPro" id="IPR001041">
    <property type="entry name" value="2Fe-2S_ferredoxin-type"/>
</dbReference>
<dbReference type="EC" id="1.17.1.4" evidence="8"/>
<dbReference type="Pfam" id="PF00941">
    <property type="entry name" value="FAD_binding_5"/>
    <property type="match status" value="1"/>
</dbReference>
<feature type="domain" description="2Fe-2S ferredoxin-type" evidence="6">
    <location>
        <begin position="1"/>
        <end position="86"/>
    </location>
</feature>
<dbReference type="NCBIfam" id="TIGR02963">
    <property type="entry name" value="xanthine_xdhA"/>
    <property type="match status" value="1"/>
</dbReference>
<dbReference type="GO" id="GO:0004854">
    <property type="term" value="F:xanthine dehydrogenase activity"/>
    <property type="evidence" value="ECO:0007669"/>
    <property type="project" value="UniProtKB-EC"/>
</dbReference>
<evidence type="ECO:0000256" key="5">
    <source>
        <dbReference type="ARBA" id="ARBA00023004"/>
    </source>
</evidence>
<dbReference type="InterPro" id="IPR002888">
    <property type="entry name" value="2Fe-2S-bd"/>
</dbReference>
<dbReference type="PANTHER" id="PTHR45444:SF3">
    <property type="entry name" value="XANTHINE DEHYDROGENASE"/>
    <property type="match status" value="1"/>
</dbReference>
<keyword evidence="5" id="KW-0408">Iron</keyword>
<dbReference type="Gene3D" id="1.10.150.120">
    <property type="entry name" value="[2Fe-2S]-binding domain"/>
    <property type="match status" value="1"/>
</dbReference>
<comment type="caution">
    <text evidence="8">The sequence shown here is derived from an EMBL/GenBank/DDBJ whole genome shotgun (WGS) entry which is preliminary data.</text>
</comment>
<dbReference type="InterPro" id="IPR016167">
    <property type="entry name" value="FAD-bd_PCMH_sub1"/>
</dbReference>
<keyword evidence="4 8" id="KW-0560">Oxidoreductase</keyword>
<dbReference type="InterPro" id="IPR016208">
    <property type="entry name" value="Ald_Oxase/xanthine_DH-like"/>
</dbReference>
<dbReference type="SUPFAM" id="SSF47741">
    <property type="entry name" value="CO dehydrogenase ISP C-domain like"/>
    <property type="match status" value="1"/>
</dbReference>
<dbReference type="PROSITE" id="PS00197">
    <property type="entry name" value="2FE2S_FER_1"/>
    <property type="match status" value="1"/>
</dbReference>
<evidence type="ECO:0000259" key="7">
    <source>
        <dbReference type="PROSITE" id="PS51387"/>
    </source>
</evidence>
<dbReference type="Gene3D" id="3.10.20.30">
    <property type="match status" value="1"/>
</dbReference>
<dbReference type="Pfam" id="PF00111">
    <property type="entry name" value="Fer2"/>
    <property type="match status" value="1"/>
</dbReference>
<dbReference type="SUPFAM" id="SSF54292">
    <property type="entry name" value="2Fe-2S ferredoxin-like"/>
    <property type="match status" value="1"/>
</dbReference>
<evidence type="ECO:0000256" key="3">
    <source>
        <dbReference type="ARBA" id="ARBA00022827"/>
    </source>
</evidence>
<dbReference type="CDD" id="cd00207">
    <property type="entry name" value="fer2"/>
    <property type="match status" value="1"/>
</dbReference>
<accession>A0ABV6CTL8</accession>
<dbReference type="RefSeq" id="WP_379486822.1">
    <property type="nucleotide sequence ID" value="NZ_JBHLWK010000010.1"/>
</dbReference>
<evidence type="ECO:0000259" key="6">
    <source>
        <dbReference type="PROSITE" id="PS51085"/>
    </source>
</evidence>
<dbReference type="Gene3D" id="3.30.390.50">
    <property type="entry name" value="CO dehydrogenase flavoprotein, C-terminal domain"/>
    <property type="match status" value="1"/>
</dbReference>
<gene>
    <name evidence="8" type="primary">xdhA</name>
    <name evidence="8" type="ORF">ACFFJC_07200</name>
</gene>
<evidence type="ECO:0000313" key="8">
    <source>
        <dbReference type="EMBL" id="MFC0204058.1"/>
    </source>
</evidence>